<organism evidence="9 10">
    <name type="scientific">Thermostaphylospora chromogena</name>
    <dbReference type="NCBI Taxonomy" id="35622"/>
    <lineage>
        <taxon>Bacteria</taxon>
        <taxon>Bacillati</taxon>
        <taxon>Actinomycetota</taxon>
        <taxon>Actinomycetes</taxon>
        <taxon>Streptosporangiales</taxon>
        <taxon>Thermomonosporaceae</taxon>
        <taxon>Thermostaphylospora</taxon>
    </lineage>
</organism>
<dbReference type="AlphaFoldDB" id="A0A1H1I589"/>
<protein>
    <submittedName>
        <fullName evidence="9">Rod shape-determining protein MreD</fullName>
    </submittedName>
</protein>
<reference evidence="9 10" key="1">
    <citation type="submission" date="2016-10" db="EMBL/GenBank/DDBJ databases">
        <authorList>
            <person name="de Groot N.N."/>
        </authorList>
    </citation>
    <scope>NUCLEOTIDE SEQUENCE [LARGE SCALE GENOMIC DNA]</scope>
    <source>
        <strain evidence="9 10">DSM 43794</strain>
    </source>
</reference>
<dbReference type="RefSeq" id="WP_242659566.1">
    <property type="nucleotide sequence ID" value="NZ_FNKK01000002.1"/>
</dbReference>
<dbReference type="GO" id="GO:0005886">
    <property type="term" value="C:plasma membrane"/>
    <property type="evidence" value="ECO:0007669"/>
    <property type="project" value="UniProtKB-SubCell"/>
</dbReference>
<evidence type="ECO:0000256" key="3">
    <source>
        <dbReference type="ARBA" id="ARBA00022475"/>
    </source>
</evidence>
<dbReference type="Proteomes" id="UP000217103">
    <property type="component" value="Unassembled WGS sequence"/>
</dbReference>
<keyword evidence="3" id="KW-1003">Cell membrane</keyword>
<evidence type="ECO:0000256" key="1">
    <source>
        <dbReference type="ARBA" id="ARBA00004651"/>
    </source>
</evidence>
<dbReference type="Gene3D" id="1.10.1760.20">
    <property type="match status" value="1"/>
</dbReference>
<evidence type="ECO:0000256" key="6">
    <source>
        <dbReference type="ARBA" id="ARBA00022989"/>
    </source>
</evidence>
<dbReference type="STRING" id="35622.SAMN04489764_5218"/>
<evidence type="ECO:0000256" key="5">
    <source>
        <dbReference type="ARBA" id="ARBA00022960"/>
    </source>
</evidence>
<name>A0A1H1I589_9ACTN</name>
<keyword evidence="5" id="KW-0133">Cell shape</keyword>
<dbReference type="GO" id="GO:0008360">
    <property type="term" value="P:regulation of cell shape"/>
    <property type="evidence" value="ECO:0007669"/>
    <property type="project" value="UniProtKB-KW"/>
</dbReference>
<keyword evidence="4 8" id="KW-0812">Transmembrane</keyword>
<dbReference type="NCBIfam" id="TIGR03426">
    <property type="entry name" value="shape_MreD"/>
    <property type="match status" value="1"/>
</dbReference>
<feature type="transmembrane region" description="Helical" evidence="8">
    <location>
        <begin position="65"/>
        <end position="84"/>
    </location>
</feature>
<evidence type="ECO:0000256" key="8">
    <source>
        <dbReference type="SAM" id="Phobius"/>
    </source>
</evidence>
<feature type="transmembrane region" description="Helical" evidence="8">
    <location>
        <begin position="96"/>
        <end position="117"/>
    </location>
</feature>
<keyword evidence="7 8" id="KW-0472">Membrane</keyword>
<keyword evidence="10" id="KW-1185">Reference proteome</keyword>
<keyword evidence="6 8" id="KW-1133">Transmembrane helix</keyword>
<gene>
    <name evidence="9" type="ORF">SAMN04489764_5218</name>
</gene>
<comment type="similarity">
    <text evidence="2">Belongs to the MreD family.</text>
</comment>
<evidence type="ECO:0000256" key="2">
    <source>
        <dbReference type="ARBA" id="ARBA00007776"/>
    </source>
</evidence>
<comment type="subcellular location">
    <subcellularLocation>
        <location evidence="1">Cell membrane</location>
        <topology evidence="1">Multi-pass membrane protein</topology>
    </subcellularLocation>
</comment>
<sequence>MIATGLLIGAMLIQVLLVNRLPLPLEGAPDLTLLVVVGYGLVRGPVRGTVAGFCAGLVVDVLPPASHAIGQYALAYCVAGFLAGRCAERRGAGGQVIAAVLGSVIAPVLAAASGALLGDPRITPVDMAVVLPLTAGYNLLASPVVLWGVKRLLGGEPDRAAGRQGRPVRSLT</sequence>
<evidence type="ECO:0000313" key="10">
    <source>
        <dbReference type="Proteomes" id="UP000217103"/>
    </source>
</evidence>
<evidence type="ECO:0000256" key="4">
    <source>
        <dbReference type="ARBA" id="ARBA00022692"/>
    </source>
</evidence>
<dbReference type="InterPro" id="IPR007227">
    <property type="entry name" value="Cell_shape_determining_MreD"/>
</dbReference>
<evidence type="ECO:0000256" key="7">
    <source>
        <dbReference type="ARBA" id="ARBA00023136"/>
    </source>
</evidence>
<accession>A0A1H1I589</accession>
<feature type="transmembrane region" description="Helical" evidence="8">
    <location>
        <begin position="129"/>
        <end position="149"/>
    </location>
</feature>
<proteinExistence type="inferred from homology"/>
<dbReference type="EMBL" id="FNKK01000002">
    <property type="protein sequence ID" value="SDR32877.1"/>
    <property type="molecule type" value="Genomic_DNA"/>
</dbReference>
<evidence type="ECO:0000313" key="9">
    <source>
        <dbReference type="EMBL" id="SDR32877.1"/>
    </source>
</evidence>